<keyword evidence="4" id="KW-0449">Lipoprotein</keyword>
<proteinExistence type="predicted"/>
<dbReference type="PANTHER" id="PTHR36530">
    <property type="entry name" value="INHIBITOR OF CYSTEINE PEPTIDASE"/>
    <property type="match status" value="1"/>
</dbReference>
<evidence type="ECO:0000256" key="1">
    <source>
        <dbReference type="ARBA" id="ARBA00022690"/>
    </source>
</evidence>
<dbReference type="GO" id="GO:0004869">
    <property type="term" value="F:cysteine-type endopeptidase inhibitor activity"/>
    <property type="evidence" value="ECO:0007669"/>
    <property type="project" value="UniProtKB-KW"/>
</dbReference>
<dbReference type="Pfam" id="PF09394">
    <property type="entry name" value="Inhibitor_I42"/>
    <property type="match status" value="1"/>
</dbReference>
<dbReference type="EMBL" id="RBRY01000101">
    <property type="protein sequence ID" value="RMR55935.1"/>
    <property type="molecule type" value="Genomic_DNA"/>
</dbReference>
<keyword evidence="2" id="KW-0789">Thiol protease inhibitor</keyword>
<evidence type="ECO:0000313" key="4">
    <source>
        <dbReference type="EMBL" id="RMR55935.1"/>
    </source>
</evidence>
<feature type="domain" description="Proteinase inhibitor I42 chagasin" evidence="3">
    <location>
        <begin position="100"/>
        <end position="190"/>
    </location>
</feature>
<protein>
    <submittedName>
        <fullName evidence="4">Putative lipoprotein</fullName>
    </submittedName>
</protein>
<dbReference type="Proteomes" id="UP000278332">
    <property type="component" value="Unassembled WGS sequence"/>
</dbReference>
<evidence type="ECO:0000259" key="3">
    <source>
        <dbReference type="Pfam" id="PF09394"/>
    </source>
</evidence>
<dbReference type="InterPro" id="IPR018990">
    <property type="entry name" value="Prot_inh_I42_chagasin"/>
</dbReference>
<evidence type="ECO:0000256" key="2">
    <source>
        <dbReference type="ARBA" id="ARBA00022704"/>
    </source>
</evidence>
<dbReference type="InterPro" id="IPR052781">
    <property type="entry name" value="Cys_protease_inhibitor_I42"/>
</dbReference>
<dbReference type="InterPro" id="IPR036331">
    <property type="entry name" value="Chagasin-like_sf"/>
</dbReference>
<dbReference type="PANTHER" id="PTHR36530:SF1">
    <property type="entry name" value="AMOEBIASIN-1"/>
    <property type="match status" value="1"/>
</dbReference>
<dbReference type="AlphaFoldDB" id="A0A3M4VW09"/>
<name>A0A3M4VW09_PSECI</name>
<organism evidence="4 5">
    <name type="scientific">Pseudomonas cichorii</name>
    <dbReference type="NCBI Taxonomy" id="36746"/>
    <lineage>
        <taxon>Bacteria</taxon>
        <taxon>Pseudomonadati</taxon>
        <taxon>Pseudomonadota</taxon>
        <taxon>Gammaproteobacteria</taxon>
        <taxon>Pseudomonadales</taxon>
        <taxon>Pseudomonadaceae</taxon>
        <taxon>Pseudomonas</taxon>
    </lineage>
</organism>
<dbReference type="SUPFAM" id="SSF141066">
    <property type="entry name" value="ICP-like"/>
    <property type="match status" value="1"/>
</dbReference>
<reference evidence="4 5" key="1">
    <citation type="submission" date="2018-08" db="EMBL/GenBank/DDBJ databases">
        <title>Recombination of ecologically and evolutionarily significant loci maintains genetic cohesion in the Pseudomonas syringae species complex.</title>
        <authorList>
            <person name="Dillon M."/>
            <person name="Thakur S."/>
            <person name="Almeida R.N.D."/>
            <person name="Weir B.S."/>
            <person name="Guttman D.S."/>
        </authorList>
    </citation>
    <scope>NUCLEOTIDE SEQUENCE [LARGE SCALE GENOMIC DNA]</scope>
    <source>
        <strain evidence="4 5">ICMP 6917</strain>
    </source>
</reference>
<gene>
    <name evidence="4" type="ORF">ALP84_04640</name>
</gene>
<accession>A0A3M4VW09</accession>
<sequence length="193" mass="21263">MGYVIKGRNKTSNALQMLYEFSETHKTSHFAGRNVNCQAAQLFIVPTRQCVMLQHRHAKPELAMTHARLLAPLSLALLTACAQTPKTIVSVEAQSDCPLTLKSGQTLILTLPSNPTTGFRWQIQNPAQSVLRSLGPEVYKNSQSTEMVGSGGQSVWRYKATETGTGQLVMIYQQPWTPEAAPEQTFECAITVN</sequence>
<evidence type="ECO:0000313" key="5">
    <source>
        <dbReference type="Proteomes" id="UP000278332"/>
    </source>
</evidence>
<comment type="caution">
    <text evidence="4">The sequence shown here is derived from an EMBL/GenBank/DDBJ whole genome shotgun (WGS) entry which is preliminary data.</text>
</comment>
<dbReference type="Gene3D" id="2.60.40.2020">
    <property type="match status" value="1"/>
</dbReference>
<keyword evidence="1" id="KW-0646">Protease inhibitor</keyword>